<gene>
    <name evidence="13" type="ORF">US94_C0004G0003</name>
</gene>
<evidence type="ECO:0000256" key="4">
    <source>
        <dbReference type="ARBA" id="ARBA00022490"/>
    </source>
</evidence>
<dbReference type="Gene3D" id="3.90.870.10">
    <property type="entry name" value="DHBP synthase"/>
    <property type="match status" value="1"/>
</dbReference>
<dbReference type="EC" id="2.7.7.87" evidence="3"/>
<dbReference type="Proteomes" id="UP000034498">
    <property type="component" value="Unassembled WGS sequence"/>
</dbReference>
<evidence type="ECO:0000313" key="13">
    <source>
        <dbReference type="EMBL" id="KKQ74462.1"/>
    </source>
</evidence>
<evidence type="ECO:0000256" key="8">
    <source>
        <dbReference type="ARBA" id="ARBA00022741"/>
    </source>
</evidence>
<reference evidence="13 14" key="1">
    <citation type="journal article" date="2015" name="Nature">
        <title>rRNA introns, odd ribosomes, and small enigmatic genomes across a large radiation of phyla.</title>
        <authorList>
            <person name="Brown C.T."/>
            <person name="Hug L.A."/>
            <person name="Thomas B.C."/>
            <person name="Sharon I."/>
            <person name="Castelle C.J."/>
            <person name="Singh A."/>
            <person name="Wilkins M.J."/>
            <person name="Williams K.H."/>
            <person name="Banfield J.F."/>
        </authorList>
    </citation>
    <scope>NUCLEOTIDE SEQUENCE [LARGE SCALE GENOMIC DNA]</scope>
</reference>
<organism evidence="13 14">
    <name type="scientific">Berkelbacteria bacterium GW2011_GWB1_38_5</name>
    <dbReference type="NCBI Taxonomy" id="1618336"/>
    <lineage>
        <taxon>Bacteria</taxon>
        <taxon>Candidatus Berkelbacteria</taxon>
    </lineage>
</organism>
<evidence type="ECO:0000256" key="10">
    <source>
        <dbReference type="ARBA" id="ARBA00029774"/>
    </source>
</evidence>
<accession>A0A0G0K6J8</accession>
<sequence>MLRVSNLVSSNMDIININNKNSLNEAAEILKANGILVFPTDTVYGIGCALNEKAIKKLYKIKNRPQNKPTAILMTEKYYDHKIADYFKKYKKGQATLVLNKKLLDFDIPSIITKDNKIGIRNPNLKWLEDLIDLTGPIVASSANRQGEPTPSNFKNLDSIIIDEADLVIKSHIELNGTPSMVFDIEENKIIRP</sequence>
<dbReference type="Pfam" id="PF01300">
    <property type="entry name" value="Sua5_yciO_yrdC"/>
    <property type="match status" value="1"/>
</dbReference>
<dbReference type="InterPro" id="IPR017945">
    <property type="entry name" value="DHBP_synth_RibB-like_a/b_dom"/>
</dbReference>
<evidence type="ECO:0000256" key="3">
    <source>
        <dbReference type="ARBA" id="ARBA00012584"/>
    </source>
</evidence>
<name>A0A0G0K6J8_9BACT</name>
<dbReference type="InterPro" id="IPR006070">
    <property type="entry name" value="Sua5-like_dom"/>
</dbReference>
<dbReference type="EMBL" id="LBUX01000004">
    <property type="protein sequence ID" value="KKQ74462.1"/>
    <property type="molecule type" value="Genomic_DNA"/>
</dbReference>
<keyword evidence="7" id="KW-0548">Nucleotidyltransferase</keyword>
<dbReference type="PANTHER" id="PTHR17490:SF16">
    <property type="entry name" value="THREONYLCARBAMOYL-AMP SYNTHASE"/>
    <property type="match status" value="1"/>
</dbReference>
<keyword evidence="8" id="KW-0547">Nucleotide-binding</keyword>
<dbReference type="InterPro" id="IPR050156">
    <property type="entry name" value="TC-AMP_synthase_SUA5"/>
</dbReference>
<feature type="domain" description="YrdC-like" evidence="12">
    <location>
        <begin position="20"/>
        <end position="193"/>
    </location>
</feature>
<dbReference type="STRING" id="1618336.US94_C0004G0003"/>
<dbReference type="GO" id="GO:0003725">
    <property type="term" value="F:double-stranded RNA binding"/>
    <property type="evidence" value="ECO:0007669"/>
    <property type="project" value="InterPro"/>
</dbReference>
<dbReference type="AlphaFoldDB" id="A0A0G0K6J8"/>
<dbReference type="GO" id="GO:0006450">
    <property type="term" value="P:regulation of translational fidelity"/>
    <property type="evidence" value="ECO:0007669"/>
    <property type="project" value="TreeGrafter"/>
</dbReference>
<comment type="caution">
    <text evidence="13">The sequence shown here is derived from an EMBL/GenBank/DDBJ whole genome shotgun (WGS) entry which is preliminary data.</text>
</comment>
<protein>
    <recommendedName>
        <fullName evidence="10">L-threonylcarbamoyladenylate synthase</fullName>
        <ecNumber evidence="3">2.7.7.87</ecNumber>
    </recommendedName>
    <alternativeName>
        <fullName evidence="10">L-threonylcarbamoyladenylate synthase</fullName>
    </alternativeName>
</protein>
<evidence type="ECO:0000256" key="7">
    <source>
        <dbReference type="ARBA" id="ARBA00022695"/>
    </source>
</evidence>
<comment type="subcellular location">
    <subcellularLocation>
        <location evidence="1">Cytoplasm</location>
    </subcellularLocation>
</comment>
<evidence type="ECO:0000313" key="14">
    <source>
        <dbReference type="Proteomes" id="UP000034498"/>
    </source>
</evidence>
<dbReference type="GO" id="GO:0008033">
    <property type="term" value="P:tRNA processing"/>
    <property type="evidence" value="ECO:0007669"/>
    <property type="project" value="UniProtKB-KW"/>
</dbReference>
<evidence type="ECO:0000259" key="12">
    <source>
        <dbReference type="PROSITE" id="PS51163"/>
    </source>
</evidence>
<comment type="catalytic activity">
    <reaction evidence="11">
        <text>L-threonine + hydrogencarbonate + ATP = L-threonylcarbamoyladenylate + diphosphate + H2O</text>
        <dbReference type="Rhea" id="RHEA:36407"/>
        <dbReference type="ChEBI" id="CHEBI:15377"/>
        <dbReference type="ChEBI" id="CHEBI:17544"/>
        <dbReference type="ChEBI" id="CHEBI:30616"/>
        <dbReference type="ChEBI" id="CHEBI:33019"/>
        <dbReference type="ChEBI" id="CHEBI:57926"/>
        <dbReference type="ChEBI" id="CHEBI:73682"/>
        <dbReference type="EC" id="2.7.7.87"/>
    </reaction>
</comment>
<dbReference type="GO" id="GO:0061710">
    <property type="term" value="F:L-threonylcarbamoyladenylate synthase"/>
    <property type="evidence" value="ECO:0007669"/>
    <property type="project" value="UniProtKB-EC"/>
</dbReference>
<proteinExistence type="inferred from homology"/>
<evidence type="ECO:0000256" key="1">
    <source>
        <dbReference type="ARBA" id="ARBA00004496"/>
    </source>
</evidence>
<dbReference type="PANTHER" id="PTHR17490">
    <property type="entry name" value="SUA5"/>
    <property type="match status" value="1"/>
</dbReference>
<evidence type="ECO:0000256" key="5">
    <source>
        <dbReference type="ARBA" id="ARBA00022679"/>
    </source>
</evidence>
<keyword evidence="9" id="KW-0067">ATP-binding</keyword>
<dbReference type="GO" id="GO:0000049">
    <property type="term" value="F:tRNA binding"/>
    <property type="evidence" value="ECO:0007669"/>
    <property type="project" value="TreeGrafter"/>
</dbReference>
<dbReference type="SUPFAM" id="SSF55821">
    <property type="entry name" value="YrdC/RibB"/>
    <property type="match status" value="1"/>
</dbReference>
<keyword evidence="5" id="KW-0808">Transferase</keyword>
<evidence type="ECO:0000256" key="9">
    <source>
        <dbReference type="ARBA" id="ARBA00022840"/>
    </source>
</evidence>
<dbReference type="GO" id="GO:0005524">
    <property type="term" value="F:ATP binding"/>
    <property type="evidence" value="ECO:0007669"/>
    <property type="project" value="UniProtKB-KW"/>
</dbReference>
<evidence type="ECO:0000256" key="11">
    <source>
        <dbReference type="ARBA" id="ARBA00048366"/>
    </source>
</evidence>
<evidence type="ECO:0000256" key="6">
    <source>
        <dbReference type="ARBA" id="ARBA00022694"/>
    </source>
</evidence>
<keyword evidence="6" id="KW-0819">tRNA processing</keyword>
<dbReference type="GO" id="GO:0005737">
    <property type="term" value="C:cytoplasm"/>
    <property type="evidence" value="ECO:0007669"/>
    <property type="project" value="UniProtKB-SubCell"/>
</dbReference>
<evidence type="ECO:0000256" key="2">
    <source>
        <dbReference type="ARBA" id="ARBA00007663"/>
    </source>
</evidence>
<dbReference type="PROSITE" id="PS51163">
    <property type="entry name" value="YRDC"/>
    <property type="match status" value="1"/>
</dbReference>
<comment type="similarity">
    <text evidence="2">Belongs to the SUA5 family.</text>
</comment>
<keyword evidence="4" id="KW-0963">Cytoplasm</keyword>